<evidence type="ECO:0000313" key="2">
    <source>
        <dbReference type="Proteomes" id="UP000838821"/>
    </source>
</evidence>
<protein>
    <submittedName>
        <fullName evidence="1">Uncharacterized protein</fullName>
    </submittedName>
</protein>
<comment type="caution">
    <text evidence="1">The sequence shown here is derived from an EMBL/GenBank/DDBJ whole genome shotgun (WGS) entry which is preliminary data.</text>
</comment>
<organism evidence="1 2">
    <name type="scientific">Paenibacillus allorhizoplanae</name>
    <dbReference type="NCBI Taxonomy" id="2905648"/>
    <lineage>
        <taxon>Bacteria</taxon>
        <taxon>Bacillati</taxon>
        <taxon>Bacillota</taxon>
        <taxon>Bacilli</taxon>
        <taxon>Bacillales</taxon>
        <taxon>Paenibacillaceae</taxon>
        <taxon>Paenibacillus</taxon>
    </lineage>
</organism>
<dbReference type="EMBL" id="CAKMMW010000009">
    <property type="protein sequence ID" value="CAH1209403.1"/>
    <property type="molecule type" value="Genomic_DNA"/>
</dbReference>
<sequence length="82" mass="9229">MSSICPVCNGMQELQTNCPVCSQRMCDHGKLSDLLGPYSPYEMNNISLTNQEGDEQEPCLHLLNCPDCHSSYTLPIRAEFNY</sequence>
<keyword evidence="2" id="KW-1185">Reference proteome</keyword>
<name>A0ABM9CCK4_9BACL</name>
<evidence type="ECO:0000313" key="1">
    <source>
        <dbReference type="EMBL" id="CAH1209403.1"/>
    </source>
</evidence>
<reference evidence="1" key="1">
    <citation type="submission" date="2022-01" db="EMBL/GenBank/DDBJ databases">
        <authorList>
            <person name="Criscuolo A."/>
        </authorList>
    </citation>
    <scope>NUCLEOTIDE SEQUENCE</scope>
    <source>
        <strain evidence="1">CIP111891</strain>
    </source>
</reference>
<dbReference type="Proteomes" id="UP000838821">
    <property type="component" value="Unassembled WGS sequence"/>
</dbReference>
<accession>A0ABM9CCK4</accession>
<gene>
    <name evidence="1" type="ORF">PAECIP111891_03307</name>
</gene>
<proteinExistence type="predicted"/>